<feature type="domain" description="Piwi" evidence="1">
    <location>
        <begin position="1"/>
        <end position="82"/>
    </location>
</feature>
<sequence>MIDNLFKKVSDTEDEGIMRELLLDFYNSSGKRKPDNIIIFRDGVSESQFNQVLNIELDQIIEVHKLFKYAIYIVYISVIRTNIYFELIRHASFLMKNVT</sequence>
<gene>
    <name evidence="2" type="ORF">TSUD_376210</name>
</gene>
<evidence type="ECO:0000259" key="1">
    <source>
        <dbReference type="PROSITE" id="PS50822"/>
    </source>
</evidence>
<dbReference type="InterPro" id="IPR003165">
    <property type="entry name" value="Piwi"/>
</dbReference>
<reference evidence="3" key="1">
    <citation type="journal article" date="2017" name="Front. Plant Sci.">
        <title>Climate Clever Clovers: New Paradigm to Reduce the Environmental Footprint of Ruminants by Breeding Low Methanogenic Forages Utilizing Haplotype Variation.</title>
        <authorList>
            <person name="Kaur P."/>
            <person name="Appels R."/>
            <person name="Bayer P.E."/>
            <person name="Keeble-Gagnere G."/>
            <person name="Wang J."/>
            <person name="Hirakawa H."/>
            <person name="Shirasawa K."/>
            <person name="Vercoe P."/>
            <person name="Stefanova K."/>
            <person name="Durmic Z."/>
            <person name="Nichols P."/>
            <person name="Revell C."/>
            <person name="Isobe S.N."/>
            <person name="Edwards D."/>
            <person name="Erskine W."/>
        </authorList>
    </citation>
    <scope>NUCLEOTIDE SEQUENCE [LARGE SCALE GENOMIC DNA]</scope>
    <source>
        <strain evidence="3">cv. Daliak</strain>
    </source>
</reference>
<proteinExistence type="predicted"/>
<protein>
    <recommendedName>
        <fullName evidence="1">Piwi domain-containing protein</fullName>
    </recommendedName>
</protein>
<dbReference type="PROSITE" id="PS50822">
    <property type="entry name" value="PIWI"/>
    <property type="match status" value="1"/>
</dbReference>
<keyword evidence="3" id="KW-1185">Reference proteome</keyword>
<dbReference type="SUPFAM" id="SSF53098">
    <property type="entry name" value="Ribonuclease H-like"/>
    <property type="match status" value="1"/>
</dbReference>
<evidence type="ECO:0000313" key="2">
    <source>
        <dbReference type="EMBL" id="GAU25902.1"/>
    </source>
</evidence>
<dbReference type="EMBL" id="DF973324">
    <property type="protein sequence ID" value="GAU25902.1"/>
    <property type="molecule type" value="Genomic_DNA"/>
</dbReference>
<dbReference type="Gene3D" id="3.30.420.10">
    <property type="entry name" value="Ribonuclease H-like superfamily/Ribonuclease H"/>
    <property type="match status" value="1"/>
</dbReference>
<accession>A0A2Z6MKW5</accession>
<dbReference type="InterPro" id="IPR036397">
    <property type="entry name" value="RNaseH_sf"/>
</dbReference>
<dbReference type="Proteomes" id="UP000242715">
    <property type="component" value="Unassembled WGS sequence"/>
</dbReference>
<organism evidence="2 3">
    <name type="scientific">Trifolium subterraneum</name>
    <name type="common">Subterranean clover</name>
    <dbReference type="NCBI Taxonomy" id="3900"/>
    <lineage>
        <taxon>Eukaryota</taxon>
        <taxon>Viridiplantae</taxon>
        <taxon>Streptophyta</taxon>
        <taxon>Embryophyta</taxon>
        <taxon>Tracheophyta</taxon>
        <taxon>Spermatophyta</taxon>
        <taxon>Magnoliopsida</taxon>
        <taxon>eudicotyledons</taxon>
        <taxon>Gunneridae</taxon>
        <taxon>Pentapetalae</taxon>
        <taxon>rosids</taxon>
        <taxon>fabids</taxon>
        <taxon>Fabales</taxon>
        <taxon>Fabaceae</taxon>
        <taxon>Papilionoideae</taxon>
        <taxon>50 kb inversion clade</taxon>
        <taxon>NPAAA clade</taxon>
        <taxon>Hologalegina</taxon>
        <taxon>IRL clade</taxon>
        <taxon>Trifolieae</taxon>
        <taxon>Trifolium</taxon>
    </lineage>
</organism>
<dbReference type="OrthoDB" id="10252740at2759"/>
<dbReference type="PANTHER" id="PTHR22891">
    <property type="entry name" value="EUKARYOTIC TRANSLATION INITIATION FACTOR 2C"/>
    <property type="match status" value="1"/>
</dbReference>
<dbReference type="GO" id="GO:0003676">
    <property type="term" value="F:nucleic acid binding"/>
    <property type="evidence" value="ECO:0007669"/>
    <property type="project" value="InterPro"/>
</dbReference>
<name>A0A2Z6MKW5_TRISU</name>
<dbReference type="Pfam" id="PF02171">
    <property type="entry name" value="Piwi"/>
    <property type="match status" value="1"/>
</dbReference>
<evidence type="ECO:0000313" key="3">
    <source>
        <dbReference type="Proteomes" id="UP000242715"/>
    </source>
</evidence>
<dbReference type="AlphaFoldDB" id="A0A2Z6MKW5"/>
<dbReference type="InterPro" id="IPR012337">
    <property type="entry name" value="RNaseH-like_sf"/>
</dbReference>